<comment type="subcellular location">
    <subcellularLocation>
        <location evidence="1">Nucleus</location>
        <location evidence="1">Nucleolus</location>
    </subcellularLocation>
</comment>
<keyword evidence="8" id="KW-1185">Reference proteome</keyword>
<dbReference type="EMBL" id="KV918798">
    <property type="protein sequence ID" value="OSX79086.1"/>
    <property type="molecule type" value="Genomic_DNA"/>
</dbReference>
<name>A0A1X6PEB5_PORUM</name>
<dbReference type="GO" id="GO:0006351">
    <property type="term" value="P:DNA-templated transcription"/>
    <property type="evidence" value="ECO:0007669"/>
    <property type="project" value="InterPro"/>
</dbReference>
<gene>
    <name evidence="7" type="ORF">BU14_0087s0033</name>
</gene>
<sequence length="461" mass="45656">MSPRIPPPLKIVSYTPAPAPTGGPPAAAPHPLLLRFPTPPPPPHPPLTAALSSAAGRRYEGPATPLPPTARYVVARVNRRTGAVRLAGVAAAAVLRPLLSSAAGAAAAAAAAAAATATATADGGDALDAAADGSADDRKRRREELVAAFGSKRSRVSMKAAAENALTEEKIGGEDAAVTAAALAAAAAAADRAAAAAAAAGGGDGGAAQAAVAAAAVAGLVSGDGAGAGAAAPLLPPHDLGATALEAAYPLRGLITPPEYPEVEAEASSLLARLGATPPGTATSSPDHPLYVYDEWSAALLAAAADAPPPRAAPRVMAALYVTYLGAFLRAPKRLSAGVQAGLGGELGAPPAVVDRLLHTFAEADAGVAAAASARVQTDGSRDRLLSWTLVAWLTAVDWAGEVEGIAGVLGLTVPKALLYLLSVGCKAKLSKTASGEKRHVARLQVPLKMPSLPRGARGKR</sequence>
<comment type="similarity">
    <text evidence="2">Belongs to the eukaryotic RPA49/POLR1E RNA polymerase subunit family.</text>
</comment>
<evidence type="ECO:0000256" key="1">
    <source>
        <dbReference type="ARBA" id="ARBA00004604"/>
    </source>
</evidence>
<evidence type="ECO:0000256" key="6">
    <source>
        <dbReference type="SAM" id="MobiDB-lite"/>
    </source>
</evidence>
<dbReference type="InterPro" id="IPR009668">
    <property type="entry name" value="RNA_pol-assoc_fac_A49-like"/>
</dbReference>
<reference evidence="7 8" key="1">
    <citation type="submission" date="2017-03" db="EMBL/GenBank/DDBJ databases">
        <title>WGS assembly of Porphyra umbilicalis.</title>
        <authorList>
            <person name="Brawley S.H."/>
            <person name="Blouin N.A."/>
            <person name="Ficko-Blean E."/>
            <person name="Wheeler G.L."/>
            <person name="Lohr M."/>
            <person name="Goodson H.V."/>
            <person name="Jenkins J.W."/>
            <person name="Blaby-Haas C.E."/>
            <person name="Helliwell K.E."/>
            <person name="Chan C."/>
            <person name="Marriage T."/>
            <person name="Bhattacharya D."/>
            <person name="Klein A.S."/>
            <person name="Badis Y."/>
            <person name="Brodie J."/>
            <person name="Cao Y."/>
            <person name="Collen J."/>
            <person name="Dittami S.M."/>
            <person name="Gachon C.M."/>
            <person name="Green B.R."/>
            <person name="Karpowicz S."/>
            <person name="Kim J.W."/>
            <person name="Kudahl U."/>
            <person name="Lin S."/>
            <person name="Michel G."/>
            <person name="Mittag M."/>
            <person name="Olson B.J."/>
            <person name="Pangilinan J."/>
            <person name="Peng Y."/>
            <person name="Qiu H."/>
            <person name="Shu S."/>
            <person name="Singer J.T."/>
            <person name="Smith A.G."/>
            <person name="Sprecher B.N."/>
            <person name="Wagner V."/>
            <person name="Wang W."/>
            <person name="Wang Z.-Y."/>
            <person name="Yan J."/>
            <person name="Yarish C."/>
            <person name="Zoeuner-Riek S."/>
            <person name="Zhuang Y."/>
            <person name="Zou Y."/>
            <person name="Lindquist E.A."/>
            <person name="Grimwood J."/>
            <person name="Barry K."/>
            <person name="Rokhsar D.S."/>
            <person name="Schmutz J."/>
            <person name="Stiller J.W."/>
            <person name="Grossman A.R."/>
            <person name="Prochnik S.E."/>
        </authorList>
    </citation>
    <scope>NUCLEOTIDE SEQUENCE [LARGE SCALE GENOMIC DNA]</scope>
    <source>
        <strain evidence="7">4086291</strain>
    </source>
</reference>
<evidence type="ECO:0000313" key="7">
    <source>
        <dbReference type="EMBL" id="OSX79086.1"/>
    </source>
</evidence>
<dbReference type="Pfam" id="PF06870">
    <property type="entry name" value="RNA_pol_I_A49"/>
    <property type="match status" value="1"/>
</dbReference>
<dbReference type="Proteomes" id="UP000218209">
    <property type="component" value="Unassembled WGS sequence"/>
</dbReference>
<keyword evidence="5" id="KW-0539">Nucleus</keyword>
<feature type="compositionally biased region" description="Pro residues" evidence="6">
    <location>
        <begin position="17"/>
        <end position="28"/>
    </location>
</feature>
<dbReference type="GO" id="GO:0005730">
    <property type="term" value="C:nucleolus"/>
    <property type="evidence" value="ECO:0007669"/>
    <property type="project" value="UniProtKB-SubCell"/>
</dbReference>
<evidence type="ECO:0000256" key="4">
    <source>
        <dbReference type="ARBA" id="ARBA00023163"/>
    </source>
</evidence>
<dbReference type="PANTHER" id="PTHR14440">
    <property type="entry name" value="DNA-DIRECTED RNA POLYMERASE I SUBUNIT RPA49"/>
    <property type="match status" value="1"/>
</dbReference>
<evidence type="ECO:0000256" key="2">
    <source>
        <dbReference type="ARBA" id="ARBA00009430"/>
    </source>
</evidence>
<dbReference type="GO" id="GO:0003677">
    <property type="term" value="F:DNA binding"/>
    <property type="evidence" value="ECO:0007669"/>
    <property type="project" value="InterPro"/>
</dbReference>
<proteinExistence type="inferred from homology"/>
<dbReference type="GO" id="GO:0000428">
    <property type="term" value="C:DNA-directed RNA polymerase complex"/>
    <property type="evidence" value="ECO:0007669"/>
    <property type="project" value="UniProtKB-KW"/>
</dbReference>
<dbReference type="AlphaFoldDB" id="A0A1X6PEB5"/>
<evidence type="ECO:0000256" key="3">
    <source>
        <dbReference type="ARBA" id="ARBA00022478"/>
    </source>
</evidence>
<evidence type="ECO:0000313" key="8">
    <source>
        <dbReference type="Proteomes" id="UP000218209"/>
    </source>
</evidence>
<keyword evidence="3" id="KW-0240">DNA-directed RNA polymerase</keyword>
<feature type="region of interest" description="Disordered" evidence="6">
    <location>
        <begin position="1"/>
        <end position="50"/>
    </location>
</feature>
<feature type="compositionally biased region" description="Pro residues" evidence="6">
    <location>
        <begin position="37"/>
        <end position="46"/>
    </location>
</feature>
<accession>A0A1X6PEB5</accession>
<keyword evidence="4" id="KW-0804">Transcription</keyword>
<evidence type="ECO:0000256" key="5">
    <source>
        <dbReference type="ARBA" id="ARBA00023242"/>
    </source>
</evidence>
<protein>
    <submittedName>
        <fullName evidence="7">Uncharacterized protein</fullName>
    </submittedName>
</protein>
<organism evidence="7 8">
    <name type="scientific">Porphyra umbilicalis</name>
    <name type="common">Purple laver</name>
    <name type="synonym">Red alga</name>
    <dbReference type="NCBI Taxonomy" id="2786"/>
    <lineage>
        <taxon>Eukaryota</taxon>
        <taxon>Rhodophyta</taxon>
        <taxon>Bangiophyceae</taxon>
        <taxon>Bangiales</taxon>
        <taxon>Bangiaceae</taxon>
        <taxon>Porphyra</taxon>
    </lineage>
</organism>